<reference evidence="2 3" key="1">
    <citation type="submission" date="2020-04" db="EMBL/GenBank/DDBJ databases">
        <authorList>
            <person name="De Canck E."/>
        </authorList>
    </citation>
    <scope>NUCLEOTIDE SEQUENCE [LARGE SCALE GENOMIC DNA]</scope>
    <source>
        <strain evidence="2 3">LMG 3458</strain>
    </source>
</reference>
<accession>A0A6S7BUH3</accession>
<evidence type="ECO:0000256" key="1">
    <source>
        <dbReference type="SAM" id="MobiDB-lite"/>
    </source>
</evidence>
<dbReference type="Proteomes" id="UP000494111">
    <property type="component" value="Unassembled WGS sequence"/>
</dbReference>
<organism evidence="2 3">
    <name type="scientific">Achromobacter deleyi</name>
    <dbReference type="NCBI Taxonomy" id="1353891"/>
    <lineage>
        <taxon>Bacteria</taxon>
        <taxon>Pseudomonadati</taxon>
        <taxon>Pseudomonadota</taxon>
        <taxon>Betaproteobacteria</taxon>
        <taxon>Burkholderiales</taxon>
        <taxon>Alcaligenaceae</taxon>
        <taxon>Achromobacter</taxon>
    </lineage>
</organism>
<evidence type="ECO:0000313" key="3">
    <source>
        <dbReference type="Proteomes" id="UP000494111"/>
    </source>
</evidence>
<protein>
    <submittedName>
        <fullName evidence="2">Uncharacterized protein</fullName>
    </submittedName>
</protein>
<dbReference type="EMBL" id="CADIJO010000019">
    <property type="protein sequence ID" value="CAB3728953.1"/>
    <property type="molecule type" value="Genomic_DNA"/>
</dbReference>
<dbReference type="AlphaFoldDB" id="A0A6S7BUH3"/>
<gene>
    <name evidence="2" type="ORF">LMG3458_04667</name>
</gene>
<feature type="region of interest" description="Disordered" evidence="1">
    <location>
        <begin position="1"/>
        <end position="32"/>
    </location>
</feature>
<proteinExistence type="predicted"/>
<name>A0A6S7BUH3_9BURK</name>
<evidence type="ECO:0000313" key="2">
    <source>
        <dbReference type="EMBL" id="CAB3728953.1"/>
    </source>
</evidence>
<sequence>MLRAPTPSFPIAKQDSHEPTQAALPPPYVPRDAHPTACDWLRQVEAISAACKADPSRLLTTDAVLAAIAAERAATPPAR</sequence>